<evidence type="ECO:0000259" key="10">
    <source>
        <dbReference type="PROSITE" id="PS51898"/>
    </source>
</evidence>
<dbReference type="GO" id="GO:0006313">
    <property type="term" value="P:DNA transposition"/>
    <property type="evidence" value="ECO:0007669"/>
    <property type="project" value="UniProtKB-UniRule"/>
</dbReference>
<dbReference type="GO" id="GO:0007059">
    <property type="term" value="P:chromosome segregation"/>
    <property type="evidence" value="ECO:0007669"/>
    <property type="project" value="UniProtKB-UniRule"/>
</dbReference>
<reference evidence="12 13" key="1">
    <citation type="journal article" date="2003" name="Genome Res.">
        <title>Tropheryma whipplei twist: a human pathogenic Actinobacteria with a reduced genome.</title>
        <authorList>
            <person name="Raoult D."/>
            <person name="Ogata H."/>
            <person name="Audic S."/>
            <person name="Robert C."/>
            <person name="Suhre K."/>
            <person name="Drancourt M."/>
            <person name="Claverie J.-M."/>
        </authorList>
    </citation>
    <scope>NUCLEOTIDE SEQUENCE [LARGE SCALE GENOMIC DNA]</scope>
    <source>
        <strain evidence="12 13">Twist</strain>
    </source>
</reference>
<evidence type="ECO:0000313" key="13">
    <source>
        <dbReference type="Proteomes" id="UP000002200"/>
    </source>
</evidence>
<dbReference type="GO" id="GO:0051301">
    <property type="term" value="P:cell division"/>
    <property type="evidence" value="ECO:0007669"/>
    <property type="project" value="UniProtKB-KW"/>
</dbReference>
<dbReference type="OrthoDB" id="9801717at2"/>
<keyword evidence="7 9" id="KW-0233">DNA recombination</keyword>
<feature type="domain" description="Core-binding (CB)" evidence="11">
    <location>
        <begin position="20"/>
        <end position="108"/>
    </location>
</feature>
<dbReference type="PROSITE" id="PS51898">
    <property type="entry name" value="TYR_RECOMBINASE"/>
    <property type="match status" value="1"/>
</dbReference>
<feature type="active site" evidence="9">
    <location>
        <position position="170"/>
    </location>
</feature>
<protein>
    <recommendedName>
        <fullName evidence="9">Tyrosine recombinase XerC</fullName>
    </recommendedName>
</protein>
<sequence>MLDKGSLKRSVCPCGDTLNEGFCCLIREFIIYLENVRGYSSHTCRAYYRDLMCFGEYIITHDSRENVKSLRDVSIQDLRSWLYSQSHKSARSIRRAVSSLKSFFRWAYDRKITAQNTAAALRAPKSTSQLPSVLSEKRIAQILGNFSHTVPVIQLRNTAIFELLYASAIRVSELVSLDLDSIDHDLCTVRVDGKNGKQRVVLFGKPASHALDLYLNMRHTLLSDRSSKALFLGSRGRRINPRVVYRLVSELLEMPKGPRGPHVLRHSAATHMLDNGADLRSLQEILGHSSLSTTQIYTHVSLERLISSYNQAHPRA</sequence>
<evidence type="ECO:0000256" key="6">
    <source>
        <dbReference type="ARBA" id="ARBA00023125"/>
    </source>
</evidence>
<dbReference type="PANTHER" id="PTHR30349:SF77">
    <property type="entry name" value="TYROSINE RECOMBINASE XERC"/>
    <property type="match status" value="1"/>
</dbReference>
<comment type="similarity">
    <text evidence="9">Belongs to the 'phage' integrase family. XerC subfamily.</text>
</comment>
<keyword evidence="13" id="KW-1185">Reference proteome</keyword>
<dbReference type="GO" id="GO:0005737">
    <property type="term" value="C:cytoplasm"/>
    <property type="evidence" value="ECO:0007669"/>
    <property type="project" value="UniProtKB-SubCell"/>
</dbReference>
<dbReference type="KEGG" id="twh:TWT_452"/>
<dbReference type="CDD" id="cd00798">
    <property type="entry name" value="INT_XerDC_C"/>
    <property type="match status" value="1"/>
</dbReference>
<keyword evidence="4 9" id="KW-0159">Chromosome partition</keyword>
<keyword evidence="8 9" id="KW-0131">Cell cycle</keyword>
<keyword evidence="3 9" id="KW-0132">Cell division</keyword>
<organism evidence="12 13">
    <name type="scientific">Tropheryma whipplei (strain Twist)</name>
    <name type="common">Whipple's bacillus</name>
    <dbReference type="NCBI Taxonomy" id="203267"/>
    <lineage>
        <taxon>Bacteria</taxon>
        <taxon>Bacillati</taxon>
        <taxon>Actinomycetota</taxon>
        <taxon>Actinomycetes</taxon>
        <taxon>Micrococcales</taxon>
        <taxon>Tropherymataceae</taxon>
        <taxon>Tropheryma</taxon>
    </lineage>
</organism>
<comment type="function">
    <text evidence="9">Site-specific tyrosine recombinase, which acts by catalyzing the cutting and rejoining of the recombining DNA molecules. The XerC-XerD complex is essential to convert dimers of the bacterial chromosome into monomers to permit their segregation at cell division. It also contributes to the segregational stability of plasmids.</text>
</comment>
<dbReference type="InterPro" id="IPR010998">
    <property type="entry name" value="Integrase_recombinase_N"/>
</dbReference>
<dbReference type="Pfam" id="PF02899">
    <property type="entry name" value="Phage_int_SAM_1"/>
    <property type="match status" value="1"/>
</dbReference>
<evidence type="ECO:0000256" key="8">
    <source>
        <dbReference type="ARBA" id="ARBA00023306"/>
    </source>
</evidence>
<evidence type="ECO:0000259" key="11">
    <source>
        <dbReference type="PROSITE" id="PS51900"/>
    </source>
</evidence>
<comment type="subcellular location">
    <subcellularLocation>
        <location evidence="1 9">Cytoplasm</location>
    </subcellularLocation>
</comment>
<proteinExistence type="inferred from homology"/>
<evidence type="ECO:0000256" key="9">
    <source>
        <dbReference type="HAMAP-Rule" id="MF_01808"/>
    </source>
</evidence>
<dbReference type="InterPro" id="IPR023009">
    <property type="entry name" value="Tyrosine_recombinase_XerC/XerD"/>
</dbReference>
<dbReference type="RefSeq" id="WP_011102581.1">
    <property type="nucleotide sequence ID" value="NC_004572.3"/>
</dbReference>
<feature type="active site" evidence="9">
    <location>
        <position position="194"/>
    </location>
</feature>
<accession>Q83MV4</accession>
<feature type="active site" evidence="9">
    <location>
        <position position="265"/>
    </location>
</feature>
<keyword evidence="2 9" id="KW-0963">Cytoplasm</keyword>
<feature type="active site" evidence="9">
    <location>
        <position position="262"/>
    </location>
</feature>
<feature type="domain" description="Tyr recombinase" evidence="10">
    <location>
        <begin position="129"/>
        <end position="310"/>
    </location>
</feature>
<keyword evidence="6 9" id="KW-0238">DNA-binding</keyword>
<dbReference type="Pfam" id="PF00589">
    <property type="entry name" value="Phage_integrase"/>
    <property type="match status" value="1"/>
</dbReference>
<dbReference type="Proteomes" id="UP000002200">
    <property type="component" value="Chromosome"/>
</dbReference>
<dbReference type="STRING" id="203267.TWT_452"/>
<gene>
    <name evidence="9 12" type="primary">xerC</name>
    <name evidence="12" type="ordered locus">TWT_452</name>
</gene>
<evidence type="ECO:0000256" key="1">
    <source>
        <dbReference type="ARBA" id="ARBA00004496"/>
    </source>
</evidence>
<dbReference type="eggNOG" id="COG4974">
    <property type="taxonomic scope" value="Bacteria"/>
</dbReference>
<evidence type="ECO:0000256" key="2">
    <source>
        <dbReference type="ARBA" id="ARBA00022490"/>
    </source>
</evidence>
<evidence type="ECO:0000256" key="4">
    <source>
        <dbReference type="ARBA" id="ARBA00022829"/>
    </source>
</evidence>
<keyword evidence="5 9" id="KW-0229">DNA integration</keyword>
<dbReference type="GO" id="GO:0009037">
    <property type="term" value="F:tyrosine-based site-specific recombinase activity"/>
    <property type="evidence" value="ECO:0007669"/>
    <property type="project" value="UniProtKB-UniRule"/>
</dbReference>
<dbReference type="HAMAP" id="MF_01808">
    <property type="entry name" value="Recomb_XerC_XerD"/>
    <property type="match status" value="1"/>
</dbReference>
<evidence type="ECO:0000256" key="7">
    <source>
        <dbReference type="ARBA" id="ARBA00023172"/>
    </source>
</evidence>
<dbReference type="AlphaFoldDB" id="Q83MV4"/>
<name>Q83MV4_TROWT</name>
<dbReference type="InterPro" id="IPR011010">
    <property type="entry name" value="DNA_brk_join_enz"/>
</dbReference>
<dbReference type="GeneID" id="67388089"/>
<dbReference type="InterPro" id="IPR002104">
    <property type="entry name" value="Integrase_catalytic"/>
</dbReference>
<dbReference type="PROSITE" id="PS51900">
    <property type="entry name" value="CB"/>
    <property type="match status" value="1"/>
</dbReference>
<dbReference type="InterPro" id="IPR004107">
    <property type="entry name" value="Integrase_SAM-like_N"/>
</dbReference>
<dbReference type="InterPro" id="IPR044068">
    <property type="entry name" value="CB"/>
</dbReference>
<dbReference type="SUPFAM" id="SSF56349">
    <property type="entry name" value="DNA breaking-rejoining enzymes"/>
    <property type="match status" value="1"/>
</dbReference>
<comment type="subunit">
    <text evidence="9">Forms a cyclic heterotetrameric complex composed of two molecules of XerC and two molecules of XerD.</text>
</comment>
<dbReference type="GO" id="GO:0003677">
    <property type="term" value="F:DNA binding"/>
    <property type="evidence" value="ECO:0007669"/>
    <property type="project" value="UniProtKB-UniRule"/>
</dbReference>
<evidence type="ECO:0000313" key="12">
    <source>
        <dbReference type="EMBL" id="AAO44549.1"/>
    </source>
</evidence>
<dbReference type="Gene3D" id="1.10.150.130">
    <property type="match status" value="1"/>
</dbReference>
<feature type="active site" description="O-(3'-phospho-DNA)-tyrosine intermediate" evidence="9">
    <location>
        <position position="297"/>
    </location>
</feature>
<dbReference type="EMBL" id="AE014184">
    <property type="protein sequence ID" value="AAO44549.1"/>
    <property type="molecule type" value="Genomic_DNA"/>
</dbReference>
<evidence type="ECO:0000256" key="3">
    <source>
        <dbReference type="ARBA" id="ARBA00022618"/>
    </source>
</evidence>
<dbReference type="HOGENOM" id="CLU_027562_9_0_11"/>
<feature type="active site" evidence="9">
    <location>
        <position position="288"/>
    </location>
</feature>
<evidence type="ECO:0000256" key="5">
    <source>
        <dbReference type="ARBA" id="ARBA00022908"/>
    </source>
</evidence>
<dbReference type="PANTHER" id="PTHR30349">
    <property type="entry name" value="PHAGE INTEGRASE-RELATED"/>
    <property type="match status" value="1"/>
</dbReference>
<dbReference type="InterPro" id="IPR050090">
    <property type="entry name" value="Tyrosine_recombinase_XerCD"/>
</dbReference>
<dbReference type="Gene3D" id="1.10.443.10">
    <property type="entry name" value="Intergrase catalytic core"/>
    <property type="match status" value="1"/>
</dbReference>
<dbReference type="InterPro" id="IPR013762">
    <property type="entry name" value="Integrase-like_cat_sf"/>
</dbReference>